<proteinExistence type="predicted"/>
<dbReference type="InterPro" id="IPR012337">
    <property type="entry name" value="RNaseH-like_sf"/>
</dbReference>
<sequence>MELICIDLEASGLGSQSYPIEVAWINDETGEKDSFLINPDTAENWQYWDDHAEEMHGIDRGDLVKKGLDIKQACKRLNEKLKGKTLISDAFEFDWFWVSRLFDATGMTPSFKMAGLERVLSKEQVIQFGFLAKAQFRRHRALQDVEDIITCIKAVNLSSDAESI</sequence>
<protein>
    <recommendedName>
        <fullName evidence="3">Exonuclease domain-containing protein</fullName>
    </recommendedName>
</protein>
<dbReference type="GO" id="GO:0003676">
    <property type="term" value="F:nucleic acid binding"/>
    <property type="evidence" value="ECO:0007669"/>
    <property type="project" value="InterPro"/>
</dbReference>
<dbReference type="AlphaFoldDB" id="A0A7U8C4Q0"/>
<dbReference type="OrthoDB" id="5705783at2"/>
<name>A0A7U8C4Q0_NEPCE</name>
<dbReference type="Proteomes" id="UP000002171">
    <property type="component" value="Unassembled WGS sequence"/>
</dbReference>
<keyword evidence="2" id="KW-1185">Reference proteome</keyword>
<dbReference type="InterPro" id="IPR036397">
    <property type="entry name" value="RNaseH_sf"/>
</dbReference>
<dbReference type="Gene3D" id="3.30.420.10">
    <property type="entry name" value="Ribonuclease H-like superfamily/Ribonuclease H"/>
    <property type="match status" value="1"/>
</dbReference>
<comment type="caution">
    <text evidence="1">The sequence shown here is derived from an EMBL/GenBank/DDBJ whole genome shotgun (WGS) entry which is preliminary data.</text>
</comment>
<evidence type="ECO:0000313" key="1">
    <source>
        <dbReference type="EMBL" id="EAR61518.1"/>
    </source>
</evidence>
<organism evidence="1 2">
    <name type="scientific">Neptuniibacter caesariensis</name>
    <dbReference type="NCBI Taxonomy" id="207954"/>
    <lineage>
        <taxon>Bacteria</taxon>
        <taxon>Pseudomonadati</taxon>
        <taxon>Pseudomonadota</taxon>
        <taxon>Gammaproteobacteria</taxon>
        <taxon>Oceanospirillales</taxon>
        <taxon>Oceanospirillaceae</taxon>
        <taxon>Neptuniibacter</taxon>
    </lineage>
</organism>
<evidence type="ECO:0000313" key="2">
    <source>
        <dbReference type="Proteomes" id="UP000002171"/>
    </source>
</evidence>
<reference evidence="1 2" key="1">
    <citation type="submission" date="2006-02" db="EMBL/GenBank/DDBJ databases">
        <authorList>
            <person name="Pinhassi J."/>
            <person name="Pedros-Alio C."/>
            <person name="Ferriera S."/>
            <person name="Johnson J."/>
            <person name="Kravitz S."/>
            <person name="Halpern A."/>
            <person name="Remington K."/>
            <person name="Beeson K."/>
            <person name="Tran B."/>
            <person name="Rogers Y.-H."/>
            <person name="Friedman R."/>
            <person name="Venter J.C."/>
        </authorList>
    </citation>
    <scope>NUCLEOTIDE SEQUENCE [LARGE SCALE GENOMIC DNA]</scope>
    <source>
        <strain evidence="1 2">MED92</strain>
    </source>
</reference>
<accession>A0A7U8C4Q0</accession>
<dbReference type="EMBL" id="AAOW01000007">
    <property type="protein sequence ID" value="EAR61518.1"/>
    <property type="molecule type" value="Genomic_DNA"/>
</dbReference>
<gene>
    <name evidence="1" type="ORF">MED92_12726</name>
</gene>
<evidence type="ECO:0008006" key="3">
    <source>
        <dbReference type="Google" id="ProtNLM"/>
    </source>
</evidence>
<dbReference type="SUPFAM" id="SSF53098">
    <property type="entry name" value="Ribonuclease H-like"/>
    <property type="match status" value="1"/>
</dbReference>
<dbReference type="RefSeq" id="WP_007020335.1">
    <property type="nucleotide sequence ID" value="NZ_CH724125.1"/>
</dbReference>